<evidence type="ECO:0000313" key="3">
    <source>
        <dbReference type="Proteomes" id="UP000499080"/>
    </source>
</evidence>
<comment type="caution">
    <text evidence="2">The sequence shown here is derived from an EMBL/GenBank/DDBJ whole genome shotgun (WGS) entry which is preliminary data.</text>
</comment>
<proteinExistence type="predicted"/>
<evidence type="ECO:0000259" key="1">
    <source>
        <dbReference type="Pfam" id="PF05699"/>
    </source>
</evidence>
<dbReference type="PANTHER" id="PTHR45749">
    <property type="match status" value="1"/>
</dbReference>
<protein>
    <recommendedName>
        <fullName evidence="1">HAT C-terminal dimerisation domain-containing protein</fullName>
    </recommendedName>
</protein>
<dbReference type="GO" id="GO:0046983">
    <property type="term" value="F:protein dimerization activity"/>
    <property type="evidence" value="ECO:0007669"/>
    <property type="project" value="InterPro"/>
</dbReference>
<keyword evidence="3" id="KW-1185">Reference proteome</keyword>
<dbReference type="PANTHER" id="PTHR45749:SF35">
    <property type="entry name" value="AC-LIKE TRANSPOSASE-RELATED"/>
    <property type="match status" value="1"/>
</dbReference>
<name>A0A4Y2DUV4_ARAVE</name>
<accession>A0A4Y2DUV4</accession>
<reference evidence="2 3" key="1">
    <citation type="journal article" date="2019" name="Sci. Rep.">
        <title>Orb-weaving spider Araneus ventricosus genome elucidates the spidroin gene catalogue.</title>
        <authorList>
            <person name="Kono N."/>
            <person name="Nakamura H."/>
            <person name="Ohtoshi R."/>
            <person name="Moran D.A.P."/>
            <person name="Shinohara A."/>
            <person name="Yoshida Y."/>
            <person name="Fujiwara M."/>
            <person name="Mori M."/>
            <person name="Tomita M."/>
            <person name="Arakawa K."/>
        </authorList>
    </citation>
    <scope>NUCLEOTIDE SEQUENCE [LARGE SCALE GENOMIC DNA]</scope>
</reference>
<dbReference type="Pfam" id="PF05699">
    <property type="entry name" value="Dimer_Tnp_hAT"/>
    <property type="match status" value="1"/>
</dbReference>
<dbReference type="EMBL" id="BGPR01000436">
    <property type="protein sequence ID" value="GBM20097.1"/>
    <property type="molecule type" value="Genomic_DNA"/>
</dbReference>
<evidence type="ECO:0000313" key="2">
    <source>
        <dbReference type="EMBL" id="GBM20097.1"/>
    </source>
</evidence>
<dbReference type="OrthoDB" id="10063284at2759"/>
<dbReference type="InterPro" id="IPR008906">
    <property type="entry name" value="HATC_C_dom"/>
</dbReference>
<feature type="domain" description="HAT C-terminal dimerisation" evidence="1">
    <location>
        <begin position="97"/>
        <end position="150"/>
    </location>
</feature>
<dbReference type="AlphaFoldDB" id="A0A4Y2DUV4"/>
<organism evidence="2 3">
    <name type="scientific">Araneus ventricosus</name>
    <name type="common">Orbweaver spider</name>
    <name type="synonym">Epeira ventricosa</name>
    <dbReference type="NCBI Taxonomy" id="182803"/>
    <lineage>
        <taxon>Eukaryota</taxon>
        <taxon>Metazoa</taxon>
        <taxon>Ecdysozoa</taxon>
        <taxon>Arthropoda</taxon>
        <taxon>Chelicerata</taxon>
        <taxon>Arachnida</taxon>
        <taxon>Araneae</taxon>
        <taxon>Araneomorphae</taxon>
        <taxon>Entelegynae</taxon>
        <taxon>Araneoidea</taxon>
        <taxon>Araneidae</taxon>
        <taxon>Araneus</taxon>
    </lineage>
</organism>
<sequence>MRSLKVFLKDKINDLVDEALQFAKDTCEEMGIPVIRKKIMPGEKTADEPLTWDQELKISISSTPKKISKTSKVSKEESLGWASLRFLELVVGYELFDSVPDLTLALRFLLTLCVSVASCERSFSKFKLIKNYLRSTMNQARLSSLAILSIGNSVAGGVGWDCSSAALMDEPPLPVLSGALGFPDFLLGFPVFSNFTLLPVIINTSD</sequence>
<dbReference type="Proteomes" id="UP000499080">
    <property type="component" value="Unassembled WGS sequence"/>
</dbReference>
<gene>
    <name evidence="2" type="ORF">AVEN_268417_1</name>
</gene>